<keyword evidence="8" id="KW-1185">Reference proteome</keyword>
<keyword evidence="1" id="KW-0479">Metal-binding</keyword>
<dbReference type="Pfam" id="PF12838">
    <property type="entry name" value="Fer4_7"/>
    <property type="match status" value="1"/>
</dbReference>
<dbReference type="PROSITE" id="PS00198">
    <property type="entry name" value="4FE4S_FER_1"/>
    <property type="match status" value="1"/>
</dbReference>
<dbReference type="SUPFAM" id="SSF54862">
    <property type="entry name" value="4Fe-4S ferredoxins"/>
    <property type="match status" value="1"/>
</dbReference>
<dbReference type="RefSeq" id="WP_111959883.1">
    <property type="nucleotide sequence ID" value="NZ_CP036313.1"/>
</dbReference>
<sequence>MAYKHIIDAERCKGCGLCVHFCPKDVLEITDKVNAKGHFPAFQARPEDCIHCAICCTMCPDVAISIVEEQSA</sequence>
<keyword evidence="3" id="KW-0411">Iron-sulfur</keyword>
<dbReference type="AlphaFoldDB" id="A0A328F6V8"/>
<feature type="domain" description="4Fe-4S ferredoxin-type" evidence="4">
    <location>
        <begin position="40"/>
        <end position="69"/>
    </location>
</feature>
<organism evidence="6 7">
    <name type="scientific">Desulfobacter hydrogenophilus</name>
    <dbReference type="NCBI Taxonomy" id="2291"/>
    <lineage>
        <taxon>Bacteria</taxon>
        <taxon>Pseudomonadati</taxon>
        <taxon>Thermodesulfobacteriota</taxon>
        <taxon>Desulfobacteria</taxon>
        <taxon>Desulfobacterales</taxon>
        <taxon>Desulfobacteraceae</taxon>
        <taxon>Desulfobacter</taxon>
    </lineage>
</organism>
<accession>A0A328F6V8</accession>
<evidence type="ECO:0000256" key="1">
    <source>
        <dbReference type="ARBA" id="ARBA00022723"/>
    </source>
</evidence>
<dbReference type="Proteomes" id="UP000248798">
    <property type="component" value="Unassembled WGS sequence"/>
</dbReference>
<dbReference type="InterPro" id="IPR017900">
    <property type="entry name" value="4Fe4S_Fe_S_CS"/>
</dbReference>
<dbReference type="InterPro" id="IPR017896">
    <property type="entry name" value="4Fe4S_Fe-S-bd"/>
</dbReference>
<dbReference type="GO" id="GO:0046872">
    <property type="term" value="F:metal ion binding"/>
    <property type="evidence" value="ECO:0007669"/>
    <property type="project" value="UniProtKB-KW"/>
</dbReference>
<evidence type="ECO:0000256" key="3">
    <source>
        <dbReference type="ARBA" id="ARBA00023014"/>
    </source>
</evidence>
<evidence type="ECO:0000313" key="6">
    <source>
        <dbReference type="EMBL" id="RAM00291.1"/>
    </source>
</evidence>
<protein>
    <submittedName>
        <fullName evidence="6">2-oxoacid:acceptor oxidoreductase</fullName>
    </submittedName>
    <submittedName>
        <fullName evidence="5">4Fe-4S dicluster domain-containing protein</fullName>
    </submittedName>
</protein>
<reference evidence="6 7" key="1">
    <citation type="submission" date="2018-06" db="EMBL/GenBank/DDBJ databases">
        <title>Complete Genome Sequence of Desulfobacter hydrogenophilus (DSM3380).</title>
        <authorList>
            <person name="Marietou A."/>
            <person name="Schreiber L."/>
            <person name="Marshall I."/>
            <person name="Jorgensen B."/>
        </authorList>
    </citation>
    <scope>NUCLEOTIDE SEQUENCE [LARGE SCALE GENOMIC DNA]</scope>
    <source>
        <strain evidence="6 7">DSM 3380</strain>
    </source>
</reference>
<dbReference type="EMBL" id="QLNI01000053">
    <property type="protein sequence ID" value="RAM00291.1"/>
    <property type="molecule type" value="Genomic_DNA"/>
</dbReference>
<dbReference type="PROSITE" id="PS51379">
    <property type="entry name" value="4FE4S_FER_2"/>
    <property type="match status" value="2"/>
</dbReference>
<dbReference type="Gene3D" id="3.30.70.20">
    <property type="match status" value="1"/>
</dbReference>
<proteinExistence type="predicted"/>
<gene>
    <name evidence="6" type="ORF">DO021_19750</name>
    <name evidence="5" type="ORF">EYB58_07320</name>
</gene>
<evidence type="ECO:0000313" key="5">
    <source>
        <dbReference type="EMBL" id="QBH12733.1"/>
    </source>
</evidence>
<reference evidence="5 8" key="2">
    <citation type="submission" date="2019-02" db="EMBL/GenBank/DDBJ databases">
        <title>Complete genome sequence of Desulfobacter hydrogenophilus AcRS1.</title>
        <authorList>
            <person name="Marietou A."/>
            <person name="Lund M.B."/>
            <person name="Marshall I.P.G."/>
            <person name="Schreiber L."/>
            <person name="Jorgensen B."/>
        </authorList>
    </citation>
    <scope>NUCLEOTIDE SEQUENCE [LARGE SCALE GENOMIC DNA]</scope>
    <source>
        <strain evidence="5 8">AcRS1</strain>
    </source>
</reference>
<feature type="domain" description="4Fe-4S ferredoxin-type" evidence="4">
    <location>
        <begin position="3"/>
        <end position="32"/>
    </location>
</feature>
<keyword evidence="2" id="KW-0408">Iron</keyword>
<dbReference type="PANTHER" id="PTHR43122">
    <property type="entry name" value="FERREDOXIN SUBUNIT OF PYRUVATE:FLAVODOXIN OXIDOREDUCTASE-RELATED"/>
    <property type="match status" value="1"/>
</dbReference>
<evidence type="ECO:0000259" key="4">
    <source>
        <dbReference type="PROSITE" id="PS51379"/>
    </source>
</evidence>
<dbReference type="GO" id="GO:0051536">
    <property type="term" value="F:iron-sulfur cluster binding"/>
    <property type="evidence" value="ECO:0007669"/>
    <property type="project" value="UniProtKB-KW"/>
</dbReference>
<evidence type="ECO:0000256" key="2">
    <source>
        <dbReference type="ARBA" id="ARBA00023004"/>
    </source>
</evidence>
<dbReference type="Proteomes" id="UP000293902">
    <property type="component" value="Chromosome"/>
</dbReference>
<dbReference type="PANTHER" id="PTHR43122:SF2">
    <property type="entry name" value="FERREDOXIN SUBUNIT OF PYRUVATE:FLAVODOXIN OXIDOREDUCTASE"/>
    <property type="match status" value="1"/>
</dbReference>
<name>A0A328F6V8_9BACT</name>
<dbReference type="OrthoDB" id="9804603at2"/>
<evidence type="ECO:0000313" key="7">
    <source>
        <dbReference type="Proteomes" id="UP000248798"/>
    </source>
</evidence>
<dbReference type="EMBL" id="CP036313">
    <property type="protein sequence ID" value="QBH12733.1"/>
    <property type="molecule type" value="Genomic_DNA"/>
</dbReference>
<evidence type="ECO:0000313" key="8">
    <source>
        <dbReference type="Proteomes" id="UP000293902"/>
    </source>
</evidence>